<organism evidence="1 2">
    <name type="scientific">Hyalomma asiaticum</name>
    <name type="common">Tick</name>
    <dbReference type="NCBI Taxonomy" id="266040"/>
    <lineage>
        <taxon>Eukaryota</taxon>
        <taxon>Metazoa</taxon>
        <taxon>Ecdysozoa</taxon>
        <taxon>Arthropoda</taxon>
        <taxon>Chelicerata</taxon>
        <taxon>Arachnida</taxon>
        <taxon>Acari</taxon>
        <taxon>Parasitiformes</taxon>
        <taxon>Ixodida</taxon>
        <taxon>Ixodoidea</taxon>
        <taxon>Ixodidae</taxon>
        <taxon>Hyalomminae</taxon>
        <taxon>Hyalomma</taxon>
    </lineage>
</organism>
<evidence type="ECO:0000313" key="1">
    <source>
        <dbReference type="EMBL" id="KAH6947556.1"/>
    </source>
</evidence>
<accession>A0ACB7TN94</accession>
<comment type="caution">
    <text evidence="1">The sequence shown here is derived from an EMBL/GenBank/DDBJ whole genome shotgun (WGS) entry which is preliminary data.</text>
</comment>
<keyword evidence="2" id="KW-1185">Reference proteome</keyword>
<dbReference type="Proteomes" id="UP000821845">
    <property type="component" value="Chromosome 1"/>
</dbReference>
<gene>
    <name evidence="1" type="ORF">HPB50_019744</name>
</gene>
<proteinExistence type="predicted"/>
<reference evidence="1" key="1">
    <citation type="submission" date="2020-05" db="EMBL/GenBank/DDBJ databases">
        <title>Large-scale comparative analyses of tick genomes elucidate their genetic diversity and vector capacities.</title>
        <authorList>
            <person name="Jia N."/>
            <person name="Wang J."/>
            <person name="Shi W."/>
            <person name="Du L."/>
            <person name="Sun Y."/>
            <person name="Zhan W."/>
            <person name="Jiang J."/>
            <person name="Wang Q."/>
            <person name="Zhang B."/>
            <person name="Ji P."/>
            <person name="Sakyi L.B."/>
            <person name="Cui X."/>
            <person name="Yuan T."/>
            <person name="Jiang B."/>
            <person name="Yang W."/>
            <person name="Lam T.T.-Y."/>
            <person name="Chang Q."/>
            <person name="Ding S."/>
            <person name="Wang X."/>
            <person name="Zhu J."/>
            <person name="Ruan X."/>
            <person name="Zhao L."/>
            <person name="Wei J."/>
            <person name="Que T."/>
            <person name="Du C."/>
            <person name="Cheng J."/>
            <person name="Dai P."/>
            <person name="Han X."/>
            <person name="Huang E."/>
            <person name="Gao Y."/>
            <person name="Liu J."/>
            <person name="Shao H."/>
            <person name="Ye R."/>
            <person name="Li L."/>
            <person name="Wei W."/>
            <person name="Wang X."/>
            <person name="Wang C."/>
            <person name="Yang T."/>
            <person name="Huo Q."/>
            <person name="Li W."/>
            <person name="Guo W."/>
            <person name="Chen H."/>
            <person name="Zhou L."/>
            <person name="Ni X."/>
            <person name="Tian J."/>
            <person name="Zhou Y."/>
            <person name="Sheng Y."/>
            <person name="Liu T."/>
            <person name="Pan Y."/>
            <person name="Xia L."/>
            <person name="Li J."/>
            <person name="Zhao F."/>
            <person name="Cao W."/>
        </authorList>
    </citation>
    <scope>NUCLEOTIDE SEQUENCE</scope>
    <source>
        <strain evidence="1">Hyas-2018</strain>
    </source>
</reference>
<sequence length="116" mass="12297">MASHPKSVVGFSEASSSMTNNGASAGAYNRHGPGGSFLRESFHSSADIPTSIAWHTLSSDLSEDMRQGSHSSSSTTLMDVWIERPQTSDTRLRSAPTGHGYSSVRTTRSSSSGFSL</sequence>
<protein>
    <submittedName>
        <fullName evidence="1">Uncharacterized protein</fullName>
    </submittedName>
</protein>
<name>A0ACB7TN94_HYAAI</name>
<evidence type="ECO:0000313" key="2">
    <source>
        <dbReference type="Proteomes" id="UP000821845"/>
    </source>
</evidence>
<dbReference type="EMBL" id="CM023481">
    <property type="protein sequence ID" value="KAH6947556.1"/>
    <property type="molecule type" value="Genomic_DNA"/>
</dbReference>